<dbReference type="Proteomes" id="UP001164250">
    <property type="component" value="Chromosome 10"/>
</dbReference>
<protein>
    <submittedName>
        <fullName evidence="1">Uncharacterized protein</fullName>
    </submittedName>
</protein>
<evidence type="ECO:0000313" key="2">
    <source>
        <dbReference type="Proteomes" id="UP001164250"/>
    </source>
</evidence>
<gene>
    <name evidence="1" type="ORF">Patl1_07149</name>
</gene>
<keyword evidence="2" id="KW-1185">Reference proteome</keyword>
<sequence>MENNEDKQSSGSEKPTTIHECAQSRDNVGFQKLLQDNPSLLNERNAICRYQRHPLHVSAGNNMTEIVKCLLEWKGNDKVDLEAKNMYGETPMYLAAKNGCNEAARLLLAHGALVEAKTKLSIWHSIRADDCSIVETLLKNNVDCNSTDDVRGHDASRSLSKIPESGKLRELLNSYQEEQRKKKALEACSKEKEKMDALEKELSYIVGLDELKMQLRKWAIGMLLDKRRKALGLQVGTGRLPHMTFLGNPGTGKTMVARILGRLLHSVGILPSDKVKEVQRTDLVAKYIWSNWTTDKEEGKTLSH</sequence>
<dbReference type="EMBL" id="CM047906">
    <property type="protein sequence ID" value="KAJ0086379.1"/>
    <property type="molecule type" value="Genomic_DNA"/>
</dbReference>
<comment type="caution">
    <text evidence="1">The sequence shown here is derived from an EMBL/GenBank/DDBJ whole genome shotgun (WGS) entry which is preliminary data.</text>
</comment>
<accession>A0ACC1AGA8</accession>
<name>A0ACC1AGA8_9ROSI</name>
<organism evidence="1 2">
    <name type="scientific">Pistacia atlantica</name>
    <dbReference type="NCBI Taxonomy" id="434234"/>
    <lineage>
        <taxon>Eukaryota</taxon>
        <taxon>Viridiplantae</taxon>
        <taxon>Streptophyta</taxon>
        <taxon>Embryophyta</taxon>
        <taxon>Tracheophyta</taxon>
        <taxon>Spermatophyta</taxon>
        <taxon>Magnoliopsida</taxon>
        <taxon>eudicotyledons</taxon>
        <taxon>Gunneridae</taxon>
        <taxon>Pentapetalae</taxon>
        <taxon>rosids</taxon>
        <taxon>malvids</taxon>
        <taxon>Sapindales</taxon>
        <taxon>Anacardiaceae</taxon>
        <taxon>Pistacia</taxon>
    </lineage>
</organism>
<evidence type="ECO:0000313" key="1">
    <source>
        <dbReference type="EMBL" id="KAJ0086379.1"/>
    </source>
</evidence>
<proteinExistence type="predicted"/>
<reference evidence="2" key="1">
    <citation type="journal article" date="2023" name="G3 (Bethesda)">
        <title>Genome assembly and association tests identify interacting loci associated with vigor, precocity, and sex in interspecific pistachio rootstocks.</title>
        <authorList>
            <person name="Palmer W."/>
            <person name="Jacygrad E."/>
            <person name="Sagayaradj S."/>
            <person name="Cavanaugh K."/>
            <person name="Han R."/>
            <person name="Bertier L."/>
            <person name="Beede B."/>
            <person name="Kafkas S."/>
            <person name="Golino D."/>
            <person name="Preece J."/>
            <person name="Michelmore R."/>
        </authorList>
    </citation>
    <scope>NUCLEOTIDE SEQUENCE [LARGE SCALE GENOMIC DNA]</scope>
</reference>